<dbReference type="OrthoDB" id="244144at2759"/>
<protein>
    <submittedName>
        <fullName evidence="4">Zinc finger protein family memeber</fullName>
    </submittedName>
</protein>
<feature type="zinc finger region" description="C3H1-type" evidence="1">
    <location>
        <begin position="395"/>
        <end position="418"/>
    </location>
</feature>
<dbReference type="Proteomes" id="UP000192257">
    <property type="component" value="Unassembled WGS sequence"/>
</dbReference>
<keyword evidence="5" id="KW-1185">Reference proteome</keyword>
<reference evidence="4 5" key="1">
    <citation type="submission" date="2017-03" db="EMBL/GenBank/DDBJ databases">
        <title>An alternative strategy for trypanosome survival in the mammalian bloodstream revealed through genome and transcriptome analysis of the ubiquitous bovine parasite Trypanosoma (Megatrypanum) theileri.</title>
        <authorList>
            <person name="Kelly S."/>
            <person name="Ivens A."/>
            <person name="Mott A."/>
            <person name="O'Neill E."/>
            <person name="Emms D."/>
            <person name="Macleod O."/>
            <person name="Voorheis P."/>
            <person name="Matthews J."/>
            <person name="Matthews K."/>
            <person name="Carrington M."/>
        </authorList>
    </citation>
    <scope>NUCLEOTIDE SEQUENCE [LARGE SCALE GENOMIC DNA]</scope>
    <source>
        <strain evidence="4">Edinburgh</strain>
    </source>
</reference>
<dbReference type="SMART" id="SM00356">
    <property type="entry name" value="ZnF_C3H1"/>
    <property type="match status" value="2"/>
</dbReference>
<feature type="region of interest" description="Disordered" evidence="2">
    <location>
        <begin position="533"/>
        <end position="552"/>
    </location>
</feature>
<gene>
    <name evidence="4" type="ORF">TM35_000034780</name>
</gene>
<feature type="compositionally biased region" description="Low complexity" evidence="2">
    <location>
        <begin position="533"/>
        <end position="548"/>
    </location>
</feature>
<feature type="domain" description="C3H1-type" evidence="3">
    <location>
        <begin position="298"/>
        <end position="327"/>
    </location>
</feature>
<keyword evidence="1" id="KW-0862">Zinc</keyword>
<sequence length="574" mass="60581">MSIPSGNVHLGDAIYQSHFGDQNAGENNLAGGTHTRFFGQSTNPPTSHLPGNSAHFSQCLYMVYPNGTSSPTYFAPQNVVPASAIGPAVVTQSPTTPNSVSVNSMTQPPQQQPTFVLNLIDGQPIPCMPIQQVLVATQGQVTTSPVFANGNFPGTPNGGNGTNMQSDGYLADNVREGGLTPLQPVYLNDQQMATGSPGVSLSPTPLTHVSAPPLGFSRHFASCSLVQNGSNSLHEETSNNNGSSGGSSSNGNTNNNNNNNSLPVDEERVEVYAPDFTSVISLPASSILHRPPPSLGVSRLVLCRKYIPGRPDSCWKGSMCKFVHADPTGAPRSPIHVNYSWNSVERCTYPHLPPGEMILVLAPNGRQPAETFPSERVLVTRGSLNRKSHVGPLSRCAHYYFNRLCNRGEDCNFIHTMHVDPNVDVDFKRAPASTTIAPIKRRGSRTKTTSSTAGDEATCGITPLQNVTVGTSQQDVGATIAINGISTTTTTTGITSASDLGGGDPNTNMVSPSGQGFYLAVPQRATLSLSRSLSSVGGGSARSSNSGATNPMEWSFVENLETSLWSDGDTSPML</sequence>
<evidence type="ECO:0000256" key="2">
    <source>
        <dbReference type="SAM" id="MobiDB-lite"/>
    </source>
</evidence>
<feature type="compositionally biased region" description="Low complexity" evidence="2">
    <location>
        <begin position="238"/>
        <end position="261"/>
    </location>
</feature>
<feature type="domain" description="C3H1-type" evidence="3">
    <location>
        <begin position="395"/>
        <end position="418"/>
    </location>
</feature>
<dbReference type="GO" id="GO:0008270">
    <property type="term" value="F:zinc ion binding"/>
    <property type="evidence" value="ECO:0007669"/>
    <property type="project" value="UniProtKB-KW"/>
</dbReference>
<organism evidence="4 5">
    <name type="scientific">Trypanosoma theileri</name>
    <dbReference type="NCBI Taxonomy" id="67003"/>
    <lineage>
        <taxon>Eukaryota</taxon>
        <taxon>Discoba</taxon>
        <taxon>Euglenozoa</taxon>
        <taxon>Kinetoplastea</taxon>
        <taxon>Metakinetoplastina</taxon>
        <taxon>Trypanosomatida</taxon>
        <taxon>Trypanosomatidae</taxon>
        <taxon>Trypanosoma</taxon>
    </lineage>
</organism>
<keyword evidence="1" id="KW-0863">Zinc-finger</keyword>
<comment type="caution">
    <text evidence="4">The sequence shown here is derived from an EMBL/GenBank/DDBJ whole genome shotgun (WGS) entry which is preliminary data.</text>
</comment>
<evidence type="ECO:0000259" key="3">
    <source>
        <dbReference type="PROSITE" id="PS50103"/>
    </source>
</evidence>
<dbReference type="AlphaFoldDB" id="A0A1X0P7A7"/>
<name>A0A1X0P7A7_9TRYP</name>
<dbReference type="PANTHER" id="PTHR37562">
    <property type="entry name" value="C3H1-TYPE DOMAIN-CONTAINING PROTEIN-RELATED"/>
    <property type="match status" value="1"/>
</dbReference>
<proteinExistence type="predicted"/>
<evidence type="ECO:0000313" key="4">
    <source>
        <dbReference type="EMBL" id="ORC92725.1"/>
    </source>
</evidence>
<dbReference type="RefSeq" id="XP_028886791.1">
    <property type="nucleotide sequence ID" value="XM_029022245.1"/>
</dbReference>
<keyword evidence="1" id="KW-0479">Metal-binding</keyword>
<evidence type="ECO:0000256" key="1">
    <source>
        <dbReference type="PROSITE-ProRule" id="PRU00723"/>
    </source>
</evidence>
<dbReference type="InterPro" id="IPR000571">
    <property type="entry name" value="Znf_CCCH"/>
</dbReference>
<evidence type="ECO:0000313" key="5">
    <source>
        <dbReference type="Proteomes" id="UP000192257"/>
    </source>
</evidence>
<dbReference type="GeneID" id="39982025"/>
<dbReference type="VEuPathDB" id="TriTrypDB:TM35_000034780"/>
<dbReference type="PANTHER" id="PTHR37562:SF5">
    <property type="entry name" value="C3H1-TYPE DOMAIN-CONTAINING PROTEIN"/>
    <property type="match status" value="1"/>
</dbReference>
<dbReference type="PROSITE" id="PS50103">
    <property type="entry name" value="ZF_C3H1"/>
    <property type="match status" value="2"/>
</dbReference>
<dbReference type="EMBL" id="NBCO01000003">
    <property type="protein sequence ID" value="ORC92725.1"/>
    <property type="molecule type" value="Genomic_DNA"/>
</dbReference>
<feature type="region of interest" description="Disordered" evidence="2">
    <location>
        <begin position="230"/>
        <end position="262"/>
    </location>
</feature>
<feature type="zinc finger region" description="C3H1-type" evidence="1">
    <location>
        <begin position="298"/>
        <end position="327"/>
    </location>
</feature>
<accession>A0A1X0P7A7</accession>
<feature type="region of interest" description="Disordered" evidence="2">
    <location>
        <begin position="25"/>
        <end position="46"/>
    </location>
</feature>